<dbReference type="AlphaFoldDB" id="A0A5P9JVV2"/>
<sequence length="83" mass="9766">MQKIIRYVSFYEKGEDGRKLGELSLPDDSLETLKCIFDPPLDDPFMYDNYYVTEKAAKCIKKEFGMHLELDKYDYSVQCGYTD</sequence>
<dbReference type="RefSeq" id="WP_152585983.1">
    <property type="nucleotide sequence ID" value="NZ_CP045423.1"/>
</dbReference>
<accession>A0A5P9JVV2</accession>
<gene>
    <name evidence="2" type="ORF">GDR74_08935</name>
</gene>
<evidence type="ECO:0000313" key="2">
    <source>
        <dbReference type="EMBL" id="QFU16339.1"/>
    </source>
</evidence>
<dbReference type="Pfam" id="PF24731">
    <property type="entry name" value="DUF7683"/>
    <property type="match status" value="1"/>
</dbReference>
<dbReference type="KEGG" id="mico:GDR74_08935"/>
<dbReference type="EMBL" id="CP045423">
    <property type="protein sequence ID" value="QFU16339.1"/>
    <property type="molecule type" value="Genomic_DNA"/>
</dbReference>
<dbReference type="Proteomes" id="UP000325614">
    <property type="component" value="Chromosome"/>
</dbReference>
<proteinExistence type="predicted"/>
<evidence type="ECO:0000313" key="3">
    <source>
        <dbReference type="Proteomes" id="UP000325614"/>
    </source>
</evidence>
<reference evidence="2 3" key="1">
    <citation type="submission" date="2019-10" db="EMBL/GenBank/DDBJ databases">
        <title>Isolation, Identification of Microvirga thermotolerans HR1, a novel thermophilic bacterium and Comparative Genomics of the genus Microvirga.</title>
        <authorList>
            <person name="Li J."/>
            <person name="Zhang W."/>
            <person name="Lin M."/>
            <person name="Wang J."/>
        </authorList>
    </citation>
    <scope>NUCLEOTIDE SEQUENCE [LARGE SCALE GENOMIC DNA]</scope>
    <source>
        <strain evidence="2 3">HR1</strain>
    </source>
</reference>
<feature type="domain" description="DUF7683" evidence="1">
    <location>
        <begin position="5"/>
        <end position="77"/>
    </location>
</feature>
<protein>
    <recommendedName>
        <fullName evidence="1">DUF7683 domain-containing protein</fullName>
    </recommendedName>
</protein>
<organism evidence="2 3">
    <name type="scientific">Microvirga thermotolerans</name>
    <dbReference type="NCBI Taxonomy" id="2651334"/>
    <lineage>
        <taxon>Bacteria</taxon>
        <taxon>Pseudomonadati</taxon>
        <taxon>Pseudomonadota</taxon>
        <taxon>Alphaproteobacteria</taxon>
        <taxon>Hyphomicrobiales</taxon>
        <taxon>Methylobacteriaceae</taxon>
        <taxon>Microvirga</taxon>
    </lineage>
</organism>
<name>A0A5P9JVV2_9HYPH</name>
<evidence type="ECO:0000259" key="1">
    <source>
        <dbReference type="Pfam" id="PF24731"/>
    </source>
</evidence>
<keyword evidence="3" id="KW-1185">Reference proteome</keyword>
<dbReference type="InterPro" id="IPR056100">
    <property type="entry name" value="DUF7683"/>
</dbReference>